<dbReference type="Proteomes" id="UP000800092">
    <property type="component" value="Unassembled WGS sequence"/>
</dbReference>
<dbReference type="AlphaFoldDB" id="A0A6A6HGT6"/>
<gene>
    <name evidence="2" type="ORF">EV356DRAFT_42006</name>
</gene>
<feature type="transmembrane region" description="Helical" evidence="1">
    <location>
        <begin position="45"/>
        <end position="63"/>
    </location>
</feature>
<keyword evidence="3" id="KW-1185">Reference proteome</keyword>
<protein>
    <submittedName>
        <fullName evidence="2">Uncharacterized protein</fullName>
    </submittedName>
</protein>
<keyword evidence="1" id="KW-0472">Membrane</keyword>
<accession>A0A6A6HGT6</accession>
<evidence type="ECO:0000313" key="3">
    <source>
        <dbReference type="Proteomes" id="UP000800092"/>
    </source>
</evidence>
<name>A0A6A6HGT6_VIRVR</name>
<dbReference type="EMBL" id="ML991782">
    <property type="protein sequence ID" value="KAF2237029.1"/>
    <property type="molecule type" value="Genomic_DNA"/>
</dbReference>
<keyword evidence="1" id="KW-0812">Transmembrane</keyword>
<evidence type="ECO:0000313" key="2">
    <source>
        <dbReference type="EMBL" id="KAF2237029.1"/>
    </source>
</evidence>
<evidence type="ECO:0000256" key="1">
    <source>
        <dbReference type="SAM" id="Phobius"/>
    </source>
</evidence>
<proteinExistence type="predicted"/>
<reference evidence="2" key="1">
    <citation type="journal article" date="2020" name="Stud. Mycol.">
        <title>101 Dothideomycetes genomes: a test case for predicting lifestyles and emergence of pathogens.</title>
        <authorList>
            <person name="Haridas S."/>
            <person name="Albert R."/>
            <person name="Binder M."/>
            <person name="Bloem J."/>
            <person name="Labutti K."/>
            <person name="Salamov A."/>
            <person name="Andreopoulos B."/>
            <person name="Baker S."/>
            <person name="Barry K."/>
            <person name="Bills G."/>
            <person name="Bluhm B."/>
            <person name="Cannon C."/>
            <person name="Castanera R."/>
            <person name="Culley D."/>
            <person name="Daum C."/>
            <person name="Ezra D."/>
            <person name="Gonzalez J."/>
            <person name="Henrissat B."/>
            <person name="Kuo A."/>
            <person name="Liang C."/>
            <person name="Lipzen A."/>
            <person name="Lutzoni F."/>
            <person name="Magnuson J."/>
            <person name="Mondo S."/>
            <person name="Nolan M."/>
            <person name="Ohm R."/>
            <person name="Pangilinan J."/>
            <person name="Park H.-J."/>
            <person name="Ramirez L."/>
            <person name="Alfaro M."/>
            <person name="Sun H."/>
            <person name="Tritt A."/>
            <person name="Yoshinaga Y."/>
            <person name="Zwiers L.-H."/>
            <person name="Turgeon B."/>
            <person name="Goodwin S."/>
            <person name="Spatafora J."/>
            <person name="Crous P."/>
            <person name="Grigoriev I."/>
        </authorList>
    </citation>
    <scope>NUCLEOTIDE SEQUENCE</scope>
    <source>
        <strain evidence="2">Tuck. ex Michener</strain>
    </source>
</reference>
<keyword evidence="1" id="KW-1133">Transmembrane helix</keyword>
<sequence length="70" mass="8069">MRVGRLKYRCSDASVETMRRAEFRLSIFISRGNHHRILRPADSHTMIHGMLCATILLYLPPLIPSHTLLP</sequence>
<organism evidence="2 3">
    <name type="scientific">Viridothelium virens</name>
    <name type="common">Speckled blister lichen</name>
    <name type="synonym">Trypethelium virens</name>
    <dbReference type="NCBI Taxonomy" id="1048519"/>
    <lineage>
        <taxon>Eukaryota</taxon>
        <taxon>Fungi</taxon>
        <taxon>Dikarya</taxon>
        <taxon>Ascomycota</taxon>
        <taxon>Pezizomycotina</taxon>
        <taxon>Dothideomycetes</taxon>
        <taxon>Dothideomycetes incertae sedis</taxon>
        <taxon>Trypetheliales</taxon>
        <taxon>Trypetheliaceae</taxon>
        <taxon>Viridothelium</taxon>
    </lineage>
</organism>